<dbReference type="RefSeq" id="YP_010121863.1">
    <property type="nucleotide sequence ID" value="NC_056195.1"/>
</dbReference>
<name>A0A889XPW1_MONFR</name>
<dbReference type="EMBL" id="MT005827">
    <property type="protein sequence ID" value="QRF72239.1"/>
    <property type="molecule type" value="Genomic_DNA"/>
</dbReference>
<reference evidence="1" key="1">
    <citation type="submission" date="2020-01" db="EMBL/GenBank/DDBJ databases">
        <authorList>
            <person name="Ozkilinc H."/>
            <person name="Yildiz G."/>
        </authorList>
    </citation>
    <scope>NUCLEOTIDE SEQUENCE</scope>
</reference>
<dbReference type="AlphaFoldDB" id="A0A889XPW1"/>
<proteinExistence type="predicted"/>
<protein>
    <submittedName>
        <fullName evidence="1">Uncharacterized protein</fullName>
    </submittedName>
</protein>
<organism evidence="1">
    <name type="scientific">Monilinia fructicola</name>
    <name type="common">Brown rot fungus</name>
    <name type="synonym">Ciboria fructicola</name>
    <dbReference type="NCBI Taxonomy" id="38448"/>
    <lineage>
        <taxon>Eukaryota</taxon>
        <taxon>Fungi</taxon>
        <taxon>Dikarya</taxon>
        <taxon>Ascomycota</taxon>
        <taxon>Pezizomycotina</taxon>
        <taxon>Leotiomycetes</taxon>
        <taxon>Helotiales</taxon>
        <taxon>Sclerotiniaceae</taxon>
        <taxon>Monilinia</taxon>
    </lineage>
</organism>
<evidence type="ECO:0000313" key="1">
    <source>
        <dbReference type="EMBL" id="QRF72239.1"/>
    </source>
</evidence>
<dbReference type="GeneID" id="65324708"/>
<gene>
    <name evidence="1" type="primary">orf170</name>
</gene>
<accession>A0A889XPW1</accession>
<geneLocation type="mitochondrion" evidence="1"/>
<keyword evidence="1" id="KW-0496">Mitochondrion</keyword>
<sequence length="53" mass="6670">MKDQNPFRCYSRFFFVEIIKIYLCNELLLYKELVYRWTQFCIVAFYRLRGSLM</sequence>